<name>A0ABY5YYQ1_9ACTN</name>
<dbReference type="Proteomes" id="UP001058271">
    <property type="component" value="Chromosome"/>
</dbReference>
<accession>A0ABY5YYQ1</accession>
<proteinExistence type="predicted"/>
<dbReference type="InterPro" id="IPR035965">
    <property type="entry name" value="PAS-like_dom_sf"/>
</dbReference>
<dbReference type="InterPro" id="IPR000014">
    <property type="entry name" value="PAS"/>
</dbReference>
<dbReference type="Gene3D" id="3.30.450.20">
    <property type="entry name" value="PAS domain"/>
    <property type="match status" value="1"/>
</dbReference>
<sequence length="145" mass="16264">MAGDAGRLPDAELLVMLDADSQGWALARSVREGGHIVDFELTYVNDAGCRLLGRAREALLGVRCRRLWPDAMHDGTLRLYRQVVERRKPMTRTVYHDRATLSGHFELSVGPFGDGFAARFVDLRQLTVAPQSAGGKQVWFELRRP</sequence>
<evidence type="ECO:0000313" key="3">
    <source>
        <dbReference type="Proteomes" id="UP001058271"/>
    </source>
</evidence>
<dbReference type="EMBL" id="CP073721">
    <property type="protein sequence ID" value="UWZ33945.1"/>
    <property type="molecule type" value="Genomic_DNA"/>
</dbReference>
<dbReference type="Pfam" id="PF08448">
    <property type="entry name" value="PAS_4"/>
    <property type="match status" value="1"/>
</dbReference>
<organism evidence="2 3">
    <name type="scientific">Dactylosporangium roseum</name>
    <dbReference type="NCBI Taxonomy" id="47989"/>
    <lineage>
        <taxon>Bacteria</taxon>
        <taxon>Bacillati</taxon>
        <taxon>Actinomycetota</taxon>
        <taxon>Actinomycetes</taxon>
        <taxon>Micromonosporales</taxon>
        <taxon>Micromonosporaceae</taxon>
        <taxon>Dactylosporangium</taxon>
    </lineage>
</organism>
<feature type="domain" description="PAS fold-4" evidence="1">
    <location>
        <begin position="38"/>
        <end position="124"/>
    </location>
</feature>
<dbReference type="CDD" id="cd00130">
    <property type="entry name" value="PAS"/>
    <property type="match status" value="1"/>
</dbReference>
<dbReference type="SUPFAM" id="SSF55785">
    <property type="entry name" value="PYP-like sensor domain (PAS domain)"/>
    <property type="match status" value="1"/>
</dbReference>
<reference evidence="2" key="1">
    <citation type="submission" date="2021-04" db="EMBL/GenBank/DDBJ databases">
        <title>Biosynthetic gene clusters of Dactylosporangioum roseum.</title>
        <authorList>
            <person name="Hartkoorn R.C."/>
            <person name="Beaudoing E."/>
            <person name="Hot D."/>
            <person name="Moureu S."/>
        </authorList>
    </citation>
    <scope>NUCLEOTIDE SEQUENCE</scope>
    <source>
        <strain evidence="2">NRRL B-16295</strain>
    </source>
</reference>
<keyword evidence="3" id="KW-1185">Reference proteome</keyword>
<dbReference type="RefSeq" id="WP_260723229.1">
    <property type="nucleotide sequence ID" value="NZ_BAAABS010000017.1"/>
</dbReference>
<protein>
    <submittedName>
        <fullName evidence="2">PAS domain-containing protein</fullName>
    </submittedName>
</protein>
<gene>
    <name evidence="2" type="ORF">Drose_22035</name>
</gene>
<evidence type="ECO:0000313" key="2">
    <source>
        <dbReference type="EMBL" id="UWZ33945.1"/>
    </source>
</evidence>
<evidence type="ECO:0000259" key="1">
    <source>
        <dbReference type="Pfam" id="PF08448"/>
    </source>
</evidence>
<dbReference type="InterPro" id="IPR013656">
    <property type="entry name" value="PAS_4"/>
</dbReference>